<dbReference type="RefSeq" id="WP_124738854.1">
    <property type="nucleotide sequence ID" value="NZ_CP034086.1"/>
</dbReference>
<organism evidence="2 3">
    <name type="scientific">Methylocystis rosea</name>
    <dbReference type="NCBI Taxonomy" id="173366"/>
    <lineage>
        <taxon>Bacteria</taxon>
        <taxon>Pseudomonadati</taxon>
        <taxon>Pseudomonadota</taxon>
        <taxon>Alphaproteobacteria</taxon>
        <taxon>Hyphomicrobiales</taxon>
        <taxon>Methylocystaceae</taxon>
        <taxon>Methylocystis</taxon>
    </lineage>
</organism>
<accession>A0A3G8M557</accession>
<dbReference type="AlphaFoldDB" id="A0A3G8M557"/>
<evidence type="ECO:0000313" key="3">
    <source>
        <dbReference type="Proteomes" id="UP000273982"/>
    </source>
</evidence>
<dbReference type="Proteomes" id="UP000273982">
    <property type="component" value="Chromosome"/>
</dbReference>
<dbReference type="EMBL" id="CP034086">
    <property type="protein sequence ID" value="AZG77129.1"/>
    <property type="molecule type" value="Genomic_DNA"/>
</dbReference>
<reference evidence="2 3" key="1">
    <citation type="submission" date="2018-11" db="EMBL/GenBank/DDBJ databases">
        <title>Genome squencing of methanotrophic bacteria isolated from alkaline groundwater in Korea.</title>
        <authorList>
            <person name="Nguyen L.N."/>
        </authorList>
    </citation>
    <scope>NUCLEOTIDE SEQUENCE [LARGE SCALE GENOMIC DNA]</scope>
    <source>
        <strain evidence="2 3">GW6</strain>
    </source>
</reference>
<sequence length="69" mass="7813">MGKVIAFQMRTRAASKRREAPERDAQILFFLGVRYVRMEDALVNPQEKPAPESCGAPQGGGKRRRRVRA</sequence>
<gene>
    <name evidence="2" type="ORF">EHO51_10500</name>
</gene>
<feature type="region of interest" description="Disordered" evidence="1">
    <location>
        <begin position="44"/>
        <end position="69"/>
    </location>
</feature>
<name>A0A3G8M557_9HYPH</name>
<evidence type="ECO:0000256" key="1">
    <source>
        <dbReference type="SAM" id="MobiDB-lite"/>
    </source>
</evidence>
<proteinExistence type="predicted"/>
<protein>
    <submittedName>
        <fullName evidence="2">Uncharacterized protein</fullName>
    </submittedName>
</protein>
<dbReference type="KEGG" id="mros:EHO51_10500"/>
<evidence type="ECO:0000313" key="2">
    <source>
        <dbReference type="EMBL" id="AZG77129.1"/>
    </source>
</evidence>